<evidence type="ECO:0000313" key="3">
    <source>
        <dbReference type="Proteomes" id="UP000299102"/>
    </source>
</evidence>
<accession>A0A4C1WPV5</accession>
<evidence type="ECO:0000313" key="2">
    <source>
        <dbReference type="EMBL" id="GBP53408.1"/>
    </source>
</evidence>
<name>A0A4C1WPV5_EUMVA</name>
<dbReference type="EMBL" id="BGZK01000624">
    <property type="protein sequence ID" value="GBP53408.1"/>
    <property type="molecule type" value="Genomic_DNA"/>
</dbReference>
<comment type="caution">
    <text evidence="2">The sequence shown here is derived from an EMBL/GenBank/DDBJ whole genome shotgun (WGS) entry which is preliminary data.</text>
</comment>
<sequence>MSLKMTMRAFGTYAVRDNKARINEKLDEIQNTYETEKLIGILSKAQCADELIISFKVKSSIKQDMPKKPIKRDISAKLDTSQDNTGSSEDTFLDMDDETLVPSNCEQEDIPPTPVRSIRQRKRRAAGPGKEQWKVAVAEGLKSFKDNDAWELKNASRDGRVIQCK</sequence>
<dbReference type="Proteomes" id="UP000299102">
    <property type="component" value="Unassembled WGS sequence"/>
</dbReference>
<evidence type="ECO:0008006" key="4">
    <source>
        <dbReference type="Google" id="ProtNLM"/>
    </source>
</evidence>
<reference evidence="2 3" key="1">
    <citation type="journal article" date="2019" name="Commun. Biol.">
        <title>The bagworm genome reveals a unique fibroin gene that provides high tensile strength.</title>
        <authorList>
            <person name="Kono N."/>
            <person name="Nakamura H."/>
            <person name="Ohtoshi R."/>
            <person name="Tomita M."/>
            <person name="Numata K."/>
            <person name="Arakawa K."/>
        </authorList>
    </citation>
    <scope>NUCLEOTIDE SEQUENCE [LARGE SCALE GENOMIC DNA]</scope>
</reference>
<feature type="compositionally biased region" description="Basic and acidic residues" evidence="1">
    <location>
        <begin position="66"/>
        <end position="76"/>
    </location>
</feature>
<feature type="region of interest" description="Disordered" evidence="1">
    <location>
        <begin position="66"/>
        <end position="132"/>
    </location>
</feature>
<feature type="compositionally biased region" description="Polar residues" evidence="1">
    <location>
        <begin position="78"/>
        <end position="90"/>
    </location>
</feature>
<keyword evidence="3" id="KW-1185">Reference proteome</keyword>
<organism evidence="2 3">
    <name type="scientific">Eumeta variegata</name>
    <name type="common">Bagworm moth</name>
    <name type="synonym">Eumeta japonica</name>
    <dbReference type="NCBI Taxonomy" id="151549"/>
    <lineage>
        <taxon>Eukaryota</taxon>
        <taxon>Metazoa</taxon>
        <taxon>Ecdysozoa</taxon>
        <taxon>Arthropoda</taxon>
        <taxon>Hexapoda</taxon>
        <taxon>Insecta</taxon>
        <taxon>Pterygota</taxon>
        <taxon>Neoptera</taxon>
        <taxon>Endopterygota</taxon>
        <taxon>Lepidoptera</taxon>
        <taxon>Glossata</taxon>
        <taxon>Ditrysia</taxon>
        <taxon>Tineoidea</taxon>
        <taxon>Psychidae</taxon>
        <taxon>Oiketicinae</taxon>
        <taxon>Eumeta</taxon>
    </lineage>
</organism>
<proteinExistence type="predicted"/>
<gene>
    <name evidence="2" type="ORF">EVAR_48160_1</name>
</gene>
<dbReference type="AlphaFoldDB" id="A0A4C1WPV5"/>
<evidence type="ECO:0000256" key="1">
    <source>
        <dbReference type="SAM" id="MobiDB-lite"/>
    </source>
</evidence>
<dbReference type="OrthoDB" id="411615at2759"/>
<protein>
    <recommendedName>
        <fullName evidence="4">Retrovirus-related Pol polyprotein from transposon TNT 1-94</fullName>
    </recommendedName>
</protein>